<sequence length="303" mass="32947">MLKSAKTPKDPEGRMSLGDHLRELRNRLMKAVGAILVVTIVAAFFYRDLIDFLIHPLDGCAAKMSGASGGEKCIIAVTNLLSPFGLAIKVSLTAGLIVASPVWLYQLWAFIAPGLHRHEKKYSLAFLGIGIPLFLGGAWFAYTILPTTVATLQSFTPTNATNIQNVDDFLNIATRMVIVFGISFELPLILIMLNFGGVLSASRMIGWWRGMVMGITIFTAVATPTTDPVSMLLLAAPILLLYVLACVVAWVNDRRRRRARAADPNAQLSDEEASELDLTPTPIAPVQQVDAAPARTEQLDDIT</sequence>
<dbReference type="NCBIfam" id="TIGR00945">
    <property type="entry name" value="tatC"/>
    <property type="match status" value="1"/>
</dbReference>
<organism evidence="9 10">
    <name type="scientific">Peterkaempfera bronchialis</name>
    <dbReference type="NCBI Taxonomy" id="2126346"/>
    <lineage>
        <taxon>Bacteria</taxon>
        <taxon>Bacillati</taxon>
        <taxon>Actinomycetota</taxon>
        <taxon>Actinomycetes</taxon>
        <taxon>Kitasatosporales</taxon>
        <taxon>Streptomycetaceae</taxon>
        <taxon>Peterkaempfera</taxon>
    </lineage>
</organism>
<feature type="transmembrane region" description="Helical" evidence="7">
    <location>
        <begin position="229"/>
        <end position="251"/>
    </location>
</feature>
<keyword evidence="6 7" id="KW-0472">Membrane</keyword>
<dbReference type="KEGG" id="stri:C7M71_027815"/>
<evidence type="ECO:0000256" key="2">
    <source>
        <dbReference type="ARBA" id="ARBA00022692"/>
    </source>
</evidence>
<dbReference type="GO" id="GO:0065002">
    <property type="term" value="P:intracellular protein transmembrane transport"/>
    <property type="evidence" value="ECO:0007669"/>
    <property type="project" value="TreeGrafter"/>
</dbReference>
<keyword evidence="2 7" id="KW-0812">Transmembrane</keyword>
<proteinExistence type="inferred from homology"/>
<keyword evidence="10" id="KW-1185">Reference proteome</keyword>
<evidence type="ECO:0000313" key="10">
    <source>
        <dbReference type="Proteomes" id="UP000249340"/>
    </source>
</evidence>
<dbReference type="GO" id="GO:0009977">
    <property type="term" value="F:proton motive force dependent protein transmembrane transporter activity"/>
    <property type="evidence" value="ECO:0007669"/>
    <property type="project" value="TreeGrafter"/>
</dbReference>
<keyword evidence="3 7" id="KW-0653">Protein transport</keyword>
<feature type="transmembrane region" description="Helical" evidence="7">
    <location>
        <begin position="205"/>
        <end position="223"/>
    </location>
</feature>
<dbReference type="PRINTS" id="PR01840">
    <property type="entry name" value="TATCFAMILY"/>
</dbReference>
<evidence type="ECO:0000313" key="9">
    <source>
        <dbReference type="EMBL" id="AXI80628.1"/>
    </source>
</evidence>
<comment type="subcellular location">
    <subcellularLocation>
        <location evidence="7">Cell membrane</location>
        <topology evidence="7">Multi-pass membrane protein</topology>
    </subcellularLocation>
    <subcellularLocation>
        <location evidence="1">Membrane</location>
        <topology evidence="1">Multi-pass membrane protein</topology>
    </subcellularLocation>
</comment>
<feature type="transmembrane region" description="Helical" evidence="7">
    <location>
        <begin position="90"/>
        <end position="112"/>
    </location>
</feature>
<comment type="function">
    <text evidence="7">Part of the twin-arginine translocation (Tat) system that transports large folded proteins containing a characteristic twin-arginine motif in their signal peptide across membranes. Together with TatB, TatC is part of a receptor directly interacting with Tat signal peptides.</text>
</comment>
<evidence type="ECO:0000256" key="6">
    <source>
        <dbReference type="ARBA" id="ARBA00023136"/>
    </source>
</evidence>
<dbReference type="Pfam" id="PF00902">
    <property type="entry name" value="TatC"/>
    <property type="match status" value="1"/>
</dbReference>
<accession>A0A345T3S3</accession>
<feature type="region of interest" description="Disordered" evidence="8">
    <location>
        <begin position="261"/>
        <end position="303"/>
    </location>
</feature>
<dbReference type="PANTHER" id="PTHR30371">
    <property type="entry name" value="SEC-INDEPENDENT PROTEIN TRANSLOCASE PROTEIN TATC"/>
    <property type="match status" value="1"/>
</dbReference>
<keyword evidence="7" id="KW-1003">Cell membrane</keyword>
<dbReference type="OrthoDB" id="9777044at2"/>
<keyword evidence="5 7" id="KW-0811">Translocation</keyword>
<protein>
    <recommendedName>
        <fullName evidence="7">Sec-independent protein translocase protein TatC</fullName>
    </recommendedName>
</protein>
<dbReference type="Proteomes" id="UP000249340">
    <property type="component" value="Chromosome"/>
</dbReference>
<feature type="transmembrane region" description="Helical" evidence="7">
    <location>
        <begin position="28"/>
        <end position="46"/>
    </location>
</feature>
<evidence type="ECO:0000256" key="5">
    <source>
        <dbReference type="ARBA" id="ARBA00023010"/>
    </source>
</evidence>
<evidence type="ECO:0000256" key="8">
    <source>
        <dbReference type="SAM" id="MobiDB-lite"/>
    </source>
</evidence>
<reference evidence="10" key="1">
    <citation type="submission" date="2018-07" db="EMBL/GenBank/DDBJ databases">
        <title>Streptacidiphilus bronchialis DSM 106435 chromosome.</title>
        <authorList>
            <person name="Batra D."/>
            <person name="Gulvik C.A."/>
        </authorList>
    </citation>
    <scope>NUCLEOTIDE SEQUENCE [LARGE SCALE GENOMIC DNA]</scope>
    <source>
        <strain evidence="10">DSM 106435</strain>
    </source>
</reference>
<dbReference type="PANTHER" id="PTHR30371:SF0">
    <property type="entry name" value="SEC-INDEPENDENT PROTEIN TRANSLOCASE PROTEIN TATC, CHLOROPLASTIC-RELATED"/>
    <property type="match status" value="1"/>
</dbReference>
<feature type="transmembrane region" description="Helical" evidence="7">
    <location>
        <begin position="124"/>
        <end position="145"/>
    </location>
</feature>
<dbReference type="InterPro" id="IPR002033">
    <property type="entry name" value="TatC"/>
</dbReference>
<evidence type="ECO:0000256" key="7">
    <source>
        <dbReference type="HAMAP-Rule" id="MF_00902"/>
    </source>
</evidence>
<feature type="transmembrane region" description="Helical" evidence="7">
    <location>
        <begin position="172"/>
        <end position="193"/>
    </location>
</feature>
<comment type="similarity">
    <text evidence="7">Belongs to the TatC family.</text>
</comment>
<dbReference type="GO" id="GO:0043953">
    <property type="term" value="P:protein transport by the Tat complex"/>
    <property type="evidence" value="ECO:0007669"/>
    <property type="project" value="UniProtKB-UniRule"/>
</dbReference>
<dbReference type="GO" id="GO:0033281">
    <property type="term" value="C:TAT protein transport complex"/>
    <property type="evidence" value="ECO:0007669"/>
    <property type="project" value="UniProtKB-UniRule"/>
</dbReference>
<gene>
    <name evidence="7 9" type="primary">tatC</name>
    <name evidence="9" type="ORF">C7M71_027815</name>
</gene>
<dbReference type="HAMAP" id="MF_00902">
    <property type="entry name" value="TatC"/>
    <property type="match status" value="1"/>
</dbReference>
<keyword evidence="7" id="KW-0813">Transport</keyword>
<evidence type="ECO:0000256" key="4">
    <source>
        <dbReference type="ARBA" id="ARBA00022989"/>
    </source>
</evidence>
<dbReference type="AlphaFoldDB" id="A0A345T3S3"/>
<dbReference type="EMBL" id="CP031264">
    <property type="protein sequence ID" value="AXI80628.1"/>
    <property type="molecule type" value="Genomic_DNA"/>
</dbReference>
<comment type="subunit">
    <text evidence="7">The Tat system comprises two distinct complexes: a TatABC complex, containing multiple copies of TatA, TatB and TatC subunits, and a separate TatA complex, containing only TatA subunits. Substrates initially bind to the TatABC complex, which probably triggers association of the separate TatA complex to form the active translocon.</text>
</comment>
<name>A0A345T3S3_9ACTN</name>
<evidence type="ECO:0000256" key="3">
    <source>
        <dbReference type="ARBA" id="ARBA00022927"/>
    </source>
</evidence>
<keyword evidence="4 7" id="KW-1133">Transmembrane helix</keyword>
<evidence type="ECO:0000256" key="1">
    <source>
        <dbReference type="ARBA" id="ARBA00004141"/>
    </source>
</evidence>